<protein>
    <submittedName>
        <fullName evidence="2">Uncharacterized protein</fullName>
    </submittedName>
</protein>
<sequence>MPLVVPGVNSKDTSALDANIANPVIPSEETIKTGVFDTEKKDEGDKPEAQHFQSMPGPVIPQDASALGEKANREELHARAQELNK</sequence>
<evidence type="ECO:0000256" key="1">
    <source>
        <dbReference type="SAM" id="MobiDB-lite"/>
    </source>
</evidence>
<feature type="compositionally biased region" description="Basic and acidic residues" evidence="1">
    <location>
        <begin position="37"/>
        <end position="49"/>
    </location>
</feature>
<dbReference type="EMBL" id="NESQ01000191">
    <property type="protein sequence ID" value="PUU76351.1"/>
    <property type="molecule type" value="Genomic_DNA"/>
</dbReference>
<name>A0A2T6ZLI9_TUBBO</name>
<evidence type="ECO:0000313" key="3">
    <source>
        <dbReference type="Proteomes" id="UP000244722"/>
    </source>
</evidence>
<organism evidence="2 3">
    <name type="scientific">Tuber borchii</name>
    <name type="common">White truffle</name>
    <dbReference type="NCBI Taxonomy" id="42251"/>
    <lineage>
        <taxon>Eukaryota</taxon>
        <taxon>Fungi</taxon>
        <taxon>Dikarya</taxon>
        <taxon>Ascomycota</taxon>
        <taxon>Pezizomycotina</taxon>
        <taxon>Pezizomycetes</taxon>
        <taxon>Pezizales</taxon>
        <taxon>Tuberaceae</taxon>
        <taxon>Tuber</taxon>
    </lineage>
</organism>
<dbReference type="AlphaFoldDB" id="A0A2T6ZLI9"/>
<dbReference type="Proteomes" id="UP000244722">
    <property type="component" value="Unassembled WGS sequence"/>
</dbReference>
<keyword evidence="3" id="KW-1185">Reference proteome</keyword>
<dbReference type="OrthoDB" id="2532734at2759"/>
<reference evidence="2 3" key="1">
    <citation type="submission" date="2017-04" db="EMBL/GenBank/DDBJ databases">
        <title>Draft genome sequence of Tuber borchii Vittad., a whitish edible truffle.</title>
        <authorList>
            <consortium name="DOE Joint Genome Institute"/>
            <person name="Murat C."/>
            <person name="Kuo A."/>
            <person name="Barry K.W."/>
            <person name="Clum A."/>
            <person name="Dockter R.B."/>
            <person name="Fauchery L."/>
            <person name="Iotti M."/>
            <person name="Kohler A."/>
            <person name="Labutti K."/>
            <person name="Lindquist E.A."/>
            <person name="Lipzen A."/>
            <person name="Ohm R.A."/>
            <person name="Wang M."/>
            <person name="Grigoriev I.V."/>
            <person name="Zambonelli A."/>
            <person name="Martin F.M."/>
        </authorList>
    </citation>
    <scope>NUCLEOTIDE SEQUENCE [LARGE SCALE GENOMIC DNA]</scope>
    <source>
        <strain evidence="2 3">Tbo3840</strain>
    </source>
</reference>
<accession>A0A2T6ZLI9</accession>
<evidence type="ECO:0000313" key="2">
    <source>
        <dbReference type="EMBL" id="PUU76351.1"/>
    </source>
</evidence>
<proteinExistence type="predicted"/>
<feature type="region of interest" description="Disordered" evidence="1">
    <location>
        <begin position="31"/>
        <end position="85"/>
    </location>
</feature>
<gene>
    <name evidence="2" type="ORF">B9Z19DRAFT_1088422</name>
</gene>
<comment type="caution">
    <text evidence="2">The sequence shown here is derived from an EMBL/GenBank/DDBJ whole genome shotgun (WGS) entry which is preliminary data.</text>
</comment>
<feature type="compositionally biased region" description="Basic and acidic residues" evidence="1">
    <location>
        <begin position="70"/>
        <end position="85"/>
    </location>
</feature>